<dbReference type="Proteomes" id="UP000070456">
    <property type="component" value="Unassembled WGS sequence"/>
</dbReference>
<dbReference type="EMBL" id="LOEE01000019">
    <property type="protein sequence ID" value="KXG77127.1"/>
    <property type="molecule type" value="Genomic_DNA"/>
</dbReference>
<sequence>MKQETLKEKLEKEKEKLNKLVSEALNKGAPLTEDEAIIEQNRKVDDLVVKLQREKENLRKKQEER</sequence>
<gene>
    <name evidence="2" type="ORF">AN619_06570</name>
</gene>
<proteinExistence type="predicted"/>
<evidence type="ECO:0000256" key="1">
    <source>
        <dbReference type="SAM" id="Coils"/>
    </source>
</evidence>
<protein>
    <submittedName>
        <fullName evidence="2">Uncharacterized protein</fullName>
    </submittedName>
</protein>
<name>A0A140L9A2_9FIRM</name>
<dbReference type="STRING" id="520762.AN619_06570"/>
<organism evidence="2 3">
    <name type="scientific">Thermotalea metallivorans</name>
    <dbReference type="NCBI Taxonomy" id="520762"/>
    <lineage>
        <taxon>Bacteria</taxon>
        <taxon>Bacillati</taxon>
        <taxon>Bacillota</taxon>
        <taxon>Clostridia</taxon>
        <taxon>Peptostreptococcales</taxon>
        <taxon>Thermotaleaceae</taxon>
        <taxon>Thermotalea</taxon>
    </lineage>
</organism>
<dbReference type="PATRIC" id="fig|520762.4.peg.736"/>
<keyword evidence="3" id="KW-1185">Reference proteome</keyword>
<reference evidence="2 3" key="1">
    <citation type="submission" date="2015-12" db="EMBL/GenBank/DDBJ databases">
        <title>Draft genome sequence of the thermoanaerobe Thermotalea metallivorans, an isolate from the runoff channel of the Great Artesian Basin, Australia.</title>
        <authorList>
            <person name="Patel B.K."/>
        </authorList>
    </citation>
    <scope>NUCLEOTIDE SEQUENCE [LARGE SCALE GENOMIC DNA]</scope>
    <source>
        <strain evidence="2 3">B2-1</strain>
    </source>
</reference>
<accession>A0A140L9A2</accession>
<dbReference type="OrthoDB" id="2086192at2"/>
<dbReference type="AlphaFoldDB" id="A0A140L9A2"/>
<dbReference type="RefSeq" id="WP_068555041.1">
    <property type="nucleotide sequence ID" value="NZ_LOEE01000019.1"/>
</dbReference>
<evidence type="ECO:0000313" key="3">
    <source>
        <dbReference type="Proteomes" id="UP000070456"/>
    </source>
</evidence>
<keyword evidence="1" id="KW-0175">Coiled coil</keyword>
<evidence type="ECO:0000313" key="2">
    <source>
        <dbReference type="EMBL" id="KXG77127.1"/>
    </source>
</evidence>
<feature type="coiled-coil region" evidence="1">
    <location>
        <begin position="3"/>
        <end position="64"/>
    </location>
</feature>
<comment type="caution">
    <text evidence="2">The sequence shown here is derived from an EMBL/GenBank/DDBJ whole genome shotgun (WGS) entry which is preliminary data.</text>
</comment>